<dbReference type="Proteomes" id="UP000223913">
    <property type="component" value="Unassembled WGS sequence"/>
</dbReference>
<comment type="caution">
    <text evidence="2">The sequence shown here is derived from an EMBL/GenBank/DDBJ whole genome shotgun (WGS) entry which is preliminary data.</text>
</comment>
<dbReference type="InterPro" id="IPR050491">
    <property type="entry name" value="AmpC-like"/>
</dbReference>
<dbReference type="SUPFAM" id="SSF56601">
    <property type="entry name" value="beta-lactamase/transpeptidase-like"/>
    <property type="match status" value="1"/>
</dbReference>
<feature type="domain" description="Beta-lactamase-related" evidence="1">
    <location>
        <begin position="42"/>
        <end position="339"/>
    </location>
</feature>
<dbReference type="PANTHER" id="PTHR46825:SF9">
    <property type="entry name" value="BETA-LACTAMASE-RELATED DOMAIN-CONTAINING PROTEIN"/>
    <property type="match status" value="1"/>
</dbReference>
<organism evidence="2 3">
    <name type="scientific">Flavilitoribacter nigricans (strain ATCC 23147 / DSM 23189 / NBRC 102662 / NCIMB 1420 / SS-2)</name>
    <name type="common">Lewinella nigricans</name>
    <dbReference type="NCBI Taxonomy" id="1122177"/>
    <lineage>
        <taxon>Bacteria</taxon>
        <taxon>Pseudomonadati</taxon>
        <taxon>Bacteroidota</taxon>
        <taxon>Saprospiria</taxon>
        <taxon>Saprospirales</taxon>
        <taxon>Lewinellaceae</taxon>
        <taxon>Flavilitoribacter</taxon>
    </lineage>
</organism>
<dbReference type="InterPro" id="IPR001466">
    <property type="entry name" value="Beta-lactam-related"/>
</dbReference>
<dbReference type="PROSITE" id="PS51257">
    <property type="entry name" value="PROKAR_LIPOPROTEIN"/>
    <property type="match status" value="1"/>
</dbReference>
<evidence type="ECO:0000259" key="1">
    <source>
        <dbReference type="Pfam" id="PF00144"/>
    </source>
</evidence>
<dbReference type="Pfam" id="PF00144">
    <property type="entry name" value="Beta-lactamase"/>
    <property type="match status" value="1"/>
</dbReference>
<accession>A0A2D0N9U8</accession>
<evidence type="ECO:0000313" key="3">
    <source>
        <dbReference type="Proteomes" id="UP000223913"/>
    </source>
</evidence>
<dbReference type="InterPro" id="IPR012338">
    <property type="entry name" value="Beta-lactam/transpept-like"/>
</dbReference>
<dbReference type="OrthoDB" id="9793489at2"/>
<proteinExistence type="predicted"/>
<dbReference type="AlphaFoldDB" id="A0A2D0N9U8"/>
<keyword evidence="3" id="KW-1185">Reference proteome</keyword>
<dbReference type="Gene3D" id="3.40.710.10">
    <property type="entry name" value="DD-peptidase/beta-lactamase superfamily"/>
    <property type="match status" value="1"/>
</dbReference>
<dbReference type="PANTHER" id="PTHR46825">
    <property type="entry name" value="D-ALANYL-D-ALANINE-CARBOXYPEPTIDASE/ENDOPEPTIDASE AMPH"/>
    <property type="match status" value="1"/>
</dbReference>
<dbReference type="RefSeq" id="WP_099151344.1">
    <property type="nucleotide sequence ID" value="NZ_PDUD01000022.1"/>
</dbReference>
<protein>
    <recommendedName>
        <fullName evidence="1">Beta-lactamase-related domain-containing protein</fullName>
    </recommendedName>
</protein>
<name>A0A2D0N9U8_FLAN2</name>
<sequence length="348" mass="38907">MRDIVTLLVIIGLAGAACGTRKKLNDSVRETVLQPSERGSFNGSILVARGSRILVQQHYGFVDLQRSAPISEHSRFNIGSAAKEVAGFAVLHLIREGKIRYSDPVSRFLPDLPAWADRVSVQDLIFYRSGLPNLNFYTSTSDANTLRDLRQIEHLLFEPGSDYLYSNLNNFLQAQIVASVTGVDYQRWVEKHFFEPLRMDGALFAGNPPGDIPNLTKAYSARYGDDILDNPQYKHFDLCYAPIYMTPADLFKWISYVQEVYEKGGAGIAEFFRETSLDGQGALGVIRPDEDGSLLHEHGGYAYSFGTLIHRQYRDGLTVITMTNSDGPAELKDLTDSILATVKTQLRR</sequence>
<gene>
    <name evidence="2" type="ORF">CRP01_17400</name>
</gene>
<evidence type="ECO:0000313" key="2">
    <source>
        <dbReference type="EMBL" id="PHN05292.1"/>
    </source>
</evidence>
<dbReference type="EMBL" id="PDUD01000022">
    <property type="protein sequence ID" value="PHN05292.1"/>
    <property type="molecule type" value="Genomic_DNA"/>
</dbReference>
<reference evidence="2 3" key="1">
    <citation type="submission" date="2017-10" db="EMBL/GenBank/DDBJ databases">
        <title>The draft genome sequence of Lewinella nigricans NBRC 102662.</title>
        <authorList>
            <person name="Wang K."/>
        </authorList>
    </citation>
    <scope>NUCLEOTIDE SEQUENCE [LARGE SCALE GENOMIC DNA]</scope>
    <source>
        <strain evidence="2 3">NBRC 102662</strain>
    </source>
</reference>